<dbReference type="AlphaFoldDB" id="E0VB95"/>
<sequence length="414" mass="48413">MQKPPCAYGLKCYRKNPKHFESYSHPNINNITNTRDVKLDEFAPDVKKAKIENSHLFSKKIITNSKKFKSLKENTSNYNNVNEIHKVIETLNQNSEFQSDSKCEGTNKNSHENSKTNTKNDDKKSSWIFVKKPKKIEECEMKNANFDLKEKSVEEIIKTLFLVDMPTCFYSFYDFCKSIDCSNPLNVFKPFGLQLVGPFDVLNGNTELFTEENFNLCHWRFYYDPPEFQTILLTKSGHHIGYWRDDPKCLPVFLASNNEDDCVFKIENENLFGTVFYYLEKQCQICNPFEKVKISKLQSSLSDWAKKHEFSIEKKNSKKVSERQKKIVAQTFHKLGIVVPYDKKSELGYRPLLETYELGINLFCIGSSEFHKTIQYLLTTAYSLLNRSEFGTIIEAHLKNQNRKNNHMLKLFDE</sequence>
<dbReference type="OrthoDB" id="416496at2759"/>
<feature type="region of interest" description="Disordered" evidence="6">
    <location>
        <begin position="98"/>
        <end position="121"/>
    </location>
</feature>
<dbReference type="GO" id="GO:0072572">
    <property type="term" value="F:poly-ADP-D-ribose binding"/>
    <property type="evidence" value="ECO:0007669"/>
    <property type="project" value="TreeGrafter"/>
</dbReference>
<reference evidence="8" key="2">
    <citation type="submission" date="2007-04" db="EMBL/GenBank/DDBJ databases">
        <title>The genome of the human body louse.</title>
        <authorList>
            <consortium name="The Human Body Louse Genome Consortium"/>
            <person name="Kirkness E."/>
            <person name="Walenz B."/>
            <person name="Hass B."/>
            <person name="Bruggner R."/>
            <person name="Strausberg R."/>
        </authorList>
    </citation>
    <scope>NUCLEOTIDE SEQUENCE</scope>
    <source>
        <strain evidence="8">USDA</strain>
    </source>
</reference>
<comment type="subcellular location">
    <subcellularLocation>
        <location evidence="2">Chromosome</location>
    </subcellularLocation>
    <subcellularLocation>
        <location evidence="1">Nucleus</location>
    </subcellularLocation>
</comment>
<dbReference type="eggNOG" id="KOG3952">
    <property type="taxonomic scope" value="Eukaryota"/>
</dbReference>
<feature type="compositionally biased region" description="Basic and acidic residues" evidence="6">
    <location>
        <begin position="99"/>
        <end position="121"/>
    </location>
</feature>
<dbReference type="GO" id="GO:0005694">
    <property type="term" value="C:chromosome"/>
    <property type="evidence" value="ECO:0007669"/>
    <property type="project" value="UniProtKB-SubCell"/>
</dbReference>
<evidence type="ECO:0000256" key="1">
    <source>
        <dbReference type="ARBA" id="ARBA00004123"/>
    </source>
</evidence>
<keyword evidence="10" id="KW-1185">Reference proteome</keyword>
<dbReference type="OMA" id="DIMNGQV"/>
<keyword evidence="5" id="KW-0539">Nucleus</keyword>
<feature type="domain" description="PBZ-type" evidence="7">
    <location>
        <begin position="3"/>
        <end position="27"/>
    </location>
</feature>
<evidence type="ECO:0000313" key="10">
    <source>
        <dbReference type="Proteomes" id="UP000009046"/>
    </source>
</evidence>
<keyword evidence="4" id="KW-0158">Chromosome</keyword>
<gene>
    <name evidence="9" type="primary">8239040</name>
    <name evidence="8" type="ORF">Phum_PHUM055370</name>
</gene>
<evidence type="ECO:0000256" key="4">
    <source>
        <dbReference type="ARBA" id="ARBA00022454"/>
    </source>
</evidence>
<dbReference type="FunCoup" id="E0VB95">
    <property type="interactions" value="1118"/>
</dbReference>
<accession>E0VB95</accession>
<dbReference type="Pfam" id="PF10228">
    <property type="entry name" value="HPF1"/>
    <property type="match status" value="1"/>
</dbReference>
<dbReference type="GeneID" id="8239040"/>
<dbReference type="InterPro" id="IPR019361">
    <property type="entry name" value="HPF1"/>
</dbReference>
<dbReference type="Pfam" id="PF10283">
    <property type="entry name" value="zf-CCHH"/>
    <property type="match status" value="1"/>
</dbReference>
<dbReference type="HOGENOM" id="CLU_053037_0_1_1"/>
<dbReference type="CTD" id="8239040"/>
<dbReference type="InParanoid" id="E0VB95"/>
<evidence type="ECO:0000313" key="9">
    <source>
        <dbReference type="EnsemblMetazoa" id="PHUM055370-PA"/>
    </source>
</evidence>
<dbReference type="Proteomes" id="UP000009046">
    <property type="component" value="Unassembled WGS sequence"/>
</dbReference>
<evidence type="ECO:0000256" key="5">
    <source>
        <dbReference type="ARBA" id="ARBA00023242"/>
    </source>
</evidence>
<dbReference type="RefSeq" id="XP_002423389.1">
    <property type="nucleotide sequence ID" value="XM_002423344.1"/>
</dbReference>
<comment type="similarity">
    <text evidence="3">Belongs to the HPF1 family.</text>
</comment>
<dbReference type="KEGG" id="phu:Phum_PHUM055370"/>
<dbReference type="PANTHER" id="PTHR13386">
    <property type="entry name" value="HISTONE PARYLATION FACTOR 1"/>
    <property type="match status" value="1"/>
</dbReference>
<reference evidence="9" key="3">
    <citation type="submission" date="2020-05" db="UniProtKB">
        <authorList>
            <consortium name="EnsemblMetazoa"/>
        </authorList>
    </citation>
    <scope>IDENTIFICATION</scope>
    <source>
        <strain evidence="9">USDA</strain>
    </source>
</reference>
<dbReference type="PANTHER" id="PTHR13386:SF1">
    <property type="entry name" value="HISTONE PARYLATION FACTOR 1"/>
    <property type="match status" value="1"/>
</dbReference>
<name>E0VB95_PEDHC</name>
<evidence type="ECO:0000313" key="8">
    <source>
        <dbReference type="EMBL" id="EEB10651.1"/>
    </source>
</evidence>
<reference evidence="8" key="1">
    <citation type="submission" date="2007-04" db="EMBL/GenBank/DDBJ databases">
        <title>Annotation of Pediculus humanus corporis strain USDA.</title>
        <authorList>
            <person name="Kirkness E."/>
            <person name="Hannick L."/>
            <person name="Hass B."/>
            <person name="Bruggner R."/>
            <person name="Lawson D."/>
            <person name="Bidwell S."/>
            <person name="Joardar V."/>
            <person name="Caler E."/>
            <person name="Walenz B."/>
            <person name="Inman J."/>
            <person name="Schobel S."/>
            <person name="Galinsky K."/>
            <person name="Amedeo P."/>
            <person name="Strausberg R."/>
        </authorList>
    </citation>
    <scope>NUCLEOTIDE SEQUENCE</scope>
    <source>
        <strain evidence="8">USDA</strain>
    </source>
</reference>
<dbReference type="VEuPathDB" id="VectorBase:PHUM055370"/>
<evidence type="ECO:0000256" key="6">
    <source>
        <dbReference type="SAM" id="MobiDB-lite"/>
    </source>
</evidence>
<evidence type="ECO:0000256" key="3">
    <source>
        <dbReference type="ARBA" id="ARBA00010803"/>
    </source>
</evidence>
<proteinExistence type="inferred from homology"/>
<dbReference type="InterPro" id="IPR019406">
    <property type="entry name" value="APLF_PBZ"/>
</dbReference>
<evidence type="ECO:0000256" key="2">
    <source>
        <dbReference type="ARBA" id="ARBA00004286"/>
    </source>
</evidence>
<dbReference type="GO" id="GO:0005634">
    <property type="term" value="C:nucleus"/>
    <property type="evidence" value="ECO:0007669"/>
    <property type="project" value="UniProtKB-SubCell"/>
</dbReference>
<protein>
    <recommendedName>
        <fullName evidence="7">PBZ-type domain-containing protein</fullName>
    </recommendedName>
</protein>
<dbReference type="EMBL" id="DS235023">
    <property type="protein sequence ID" value="EEB10651.1"/>
    <property type="molecule type" value="Genomic_DNA"/>
</dbReference>
<dbReference type="GO" id="GO:0006974">
    <property type="term" value="P:DNA damage response"/>
    <property type="evidence" value="ECO:0007669"/>
    <property type="project" value="InterPro"/>
</dbReference>
<evidence type="ECO:0000259" key="7">
    <source>
        <dbReference type="Pfam" id="PF10283"/>
    </source>
</evidence>
<dbReference type="EnsemblMetazoa" id="PHUM055370-RA">
    <property type="protein sequence ID" value="PHUM055370-PA"/>
    <property type="gene ID" value="PHUM055370"/>
</dbReference>
<dbReference type="GO" id="GO:0042393">
    <property type="term" value="F:histone binding"/>
    <property type="evidence" value="ECO:0007669"/>
    <property type="project" value="InterPro"/>
</dbReference>
<dbReference type="STRING" id="121224.E0VB95"/>
<organism>
    <name type="scientific">Pediculus humanus subsp. corporis</name>
    <name type="common">Body louse</name>
    <dbReference type="NCBI Taxonomy" id="121224"/>
    <lineage>
        <taxon>Eukaryota</taxon>
        <taxon>Metazoa</taxon>
        <taxon>Ecdysozoa</taxon>
        <taxon>Arthropoda</taxon>
        <taxon>Hexapoda</taxon>
        <taxon>Insecta</taxon>
        <taxon>Pterygota</taxon>
        <taxon>Neoptera</taxon>
        <taxon>Paraneoptera</taxon>
        <taxon>Psocodea</taxon>
        <taxon>Troctomorpha</taxon>
        <taxon>Phthiraptera</taxon>
        <taxon>Anoplura</taxon>
        <taxon>Pediculidae</taxon>
        <taxon>Pediculus</taxon>
    </lineage>
</organism>
<dbReference type="EMBL" id="AAZO01000652">
    <property type="status" value="NOT_ANNOTATED_CDS"/>
    <property type="molecule type" value="Genomic_DNA"/>
</dbReference>